<dbReference type="EMBL" id="WOCD01000001">
    <property type="protein sequence ID" value="MUH71394.1"/>
    <property type="molecule type" value="Genomic_DNA"/>
</dbReference>
<feature type="chain" id="PRO_5026853923" evidence="1">
    <location>
        <begin position="19"/>
        <end position="1165"/>
    </location>
</feature>
<dbReference type="InterPro" id="IPR028974">
    <property type="entry name" value="TSP_type-3_rpt"/>
</dbReference>
<sequence>MQISKFKQSLLLSSILLAACGGGSDEKAPIDNGGNGGGTVQSVEIPVTAIDGYIRGAIAYVDINSNGELDDDEPSTTTSIKGAGEIDVTDLGLNLDEVQITVIVPAGAIDEDTITEGNPDGTPITAEQAFELKTLPGSENATPLTTLVAFHAAQSGDIDASIAAVAAQLNVSAEDLDSDFIEDENKSLSTLAEVMVKASVLPTSTSEALSPLQVSALLSVATSVKAQSDEVASSENADANMAALLNSATAIVKATHQLVESQSDQLEEISQEDLDLFVDVLASNAKQAFANVDNADDIAVAQASLIFDATTAVIEDVIAKGDVSAEGNAKLVQEVTVIATIVSETLISANVTVSDDVSADDVASIALIVAEQVSEQVQSAIEAGEVVDDIVANAAESAKTLVSVVIENVESGNDVSDLDGDGIANSDDDDIDGDGVLNTVDVFAYDASESVDADMDGVGDNADTFIGDKINLIKLATTQKIDSAQSMTRVGEQLVVPTVDGLFIINHDDVGDEESEIEHVLKSEFEALDLSVVHHVEALSETKVLVATHQNASENQEKKAVYLTLEYINQSWTLAKSQEELDMANLVEGVSTFTQEFFTEIFQLSSDKKFVYALVTDYSNTFVASYRLNSDDSLTLVSSMRVDDAVGRMGYEKSLSLSSDDQWLYYVSPDGVNFSGAKMGRMAVSSSTGQIETLSIDSLNTENLSENSIQISSLPNNRMLISKDTSLELFNVLSDGRLSLQTTLSHDEDELASLIQSMFLSVSPDASKAAISYRIYDDTGRTKLIEIGTQNELTELSDVTTENFSVTTTWSENSSQFYNIGLRSGVINAISTDDPIVKSESLGIPYTINNFEVASSDDGLMLITSTGQMLEVAMENNEVVQNDLSHLLQVPGYDEQYLTAPYLLNQNAVLARATLFNSNGVERYVTAFTFNEDKTEATYNHLITSSRSGLYPYQAWAVNSDYIVTFNRDYREGSDSYYSIAFYEYTSATTVELINTIPMGYVSLVYGTKETLSNTEFRIDNTVFDFSSGELELVGQQNDIILAQTLGDNQYQITVEAEVGFQLKKLNAETGSFDATTAIDSENIIAINTWGDTGFVALDAVGDEKYIVRVYSVDEQGAVTLVNSARINKAIYEDAVKLEVSPEQNQIWLFTYNQDRDVLVLDVEM</sequence>
<keyword evidence="3" id="KW-1185">Reference proteome</keyword>
<dbReference type="Proteomes" id="UP000439994">
    <property type="component" value="Unassembled WGS sequence"/>
</dbReference>
<evidence type="ECO:0000313" key="3">
    <source>
        <dbReference type="Proteomes" id="UP000439994"/>
    </source>
</evidence>
<dbReference type="AlphaFoldDB" id="A0A6N8F5F1"/>
<evidence type="ECO:0000256" key="1">
    <source>
        <dbReference type="SAM" id="SignalP"/>
    </source>
</evidence>
<dbReference type="Gene3D" id="4.10.1080.10">
    <property type="entry name" value="TSP type-3 repeat"/>
    <property type="match status" value="1"/>
</dbReference>
<comment type="caution">
    <text evidence="2">The sequence shown here is derived from an EMBL/GenBank/DDBJ whole genome shotgun (WGS) entry which is preliminary data.</text>
</comment>
<dbReference type="SUPFAM" id="SSF103647">
    <property type="entry name" value="TSP type-3 repeat"/>
    <property type="match status" value="1"/>
</dbReference>
<feature type="signal peptide" evidence="1">
    <location>
        <begin position="1"/>
        <end position="18"/>
    </location>
</feature>
<gene>
    <name evidence="2" type="ORF">GNP35_02105</name>
</gene>
<dbReference type="RefSeq" id="WP_155694081.1">
    <property type="nucleotide sequence ID" value="NZ_WOCD01000001.1"/>
</dbReference>
<dbReference type="PROSITE" id="PS51257">
    <property type="entry name" value="PROKAR_LIPOPROTEIN"/>
    <property type="match status" value="1"/>
</dbReference>
<protein>
    <submittedName>
        <fullName evidence="2">Uncharacterized protein</fullName>
    </submittedName>
</protein>
<proteinExistence type="predicted"/>
<name>A0A6N8F5F1_9GAMM</name>
<accession>A0A6N8F5F1</accession>
<evidence type="ECO:0000313" key="2">
    <source>
        <dbReference type="EMBL" id="MUH71394.1"/>
    </source>
</evidence>
<reference evidence="2 3" key="1">
    <citation type="submission" date="2019-11" db="EMBL/GenBank/DDBJ databases">
        <title>P. haliotis isolates from Z. marina roots.</title>
        <authorList>
            <person name="Cohen M."/>
            <person name="Jospin G."/>
            <person name="Eisen J.A."/>
            <person name="Coil D.A."/>
        </authorList>
    </citation>
    <scope>NUCLEOTIDE SEQUENCE [LARGE SCALE GENOMIC DNA]</scope>
    <source>
        <strain evidence="2 3">UCD-MCMsp1aY</strain>
    </source>
</reference>
<dbReference type="SUPFAM" id="SSF75011">
    <property type="entry name" value="3-carboxy-cis,cis-mucoante lactonizing enzyme"/>
    <property type="match status" value="1"/>
</dbReference>
<keyword evidence="1" id="KW-0732">Signal</keyword>
<organism evidence="2 3">
    <name type="scientific">Psychrosphaera haliotis</name>
    <dbReference type="NCBI Taxonomy" id="555083"/>
    <lineage>
        <taxon>Bacteria</taxon>
        <taxon>Pseudomonadati</taxon>
        <taxon>Pseudomonadota</taxon>
        <taxon>Gammaproteobacteria</taxon>
        <taxon>Alteromonadales</taxon>
        <taxon>Pseudoalteromonadaceae</taxon>
        <taxon>Psychrosphaera</taxon>
    </lineage>
</organism>
<dbReference type="GO" id="GO:0005509">
    <property type="term" value="F:calcium ion binding"/>
    <property type="evidence" value="ECO:0007669"/>
    <property type="project" value="InterPro"/>
</dbReference>
<dbReference type="OrthoDB" id="5897571at2"/>